<evidence type="ECO:0000313" key="2">
    <source>
        <dbReference type="Proteomes" id="UP001177670"/>
    </source>
</evidence>
<reference evidence="1" key="1">
    <citation type="submission" date="2021-10" db="EMBL/GenBank/DDBJ databases">
        <title>Melipona bicolor Genome sequencing and assembly.</title>
        <authorList>
            <person name="Araujo N.S."/>
            <person name="Arias M.C."/>
        </authorList>
    </citation>
    <scope>NUCLEOTIDE SEQUENCE</scope>
    <source>
        <strain evidence="1">USP_2M_L1-L4_2017</strain>
        <tissue evidence="1">Whole body</tissue>
    </source>
</reference>
<protein>
    <submittedName>
        <fullName evidence="1">Uncharacterized protein</fullName>
    </submittedName>
</protein>
<dbReference type="Proteomes" id="UP001177670">
    <property type="component" value="Unassembled WGS sequence"/>
</dbReference>
<sequence>MRNSLKYAKREIDDVLLNSANSVNSVTLPAVNNTMKFTEMRYCQVMAKGTET</sequence>
<dbReference type="AlphaFoldDB" id="A0AA40G471"/>
<keyword evidence="2" id="KW-1185">Reference proteome</keyword>
<proteinExistence type="predicted"/>
<organism evidence="1 2">
    <name type="scientific">Melipona bicolor</name>
    <dbReference type="NCBI Taxonomy" id="60889"/>
    <lineage>
        <taxon>Eukaryota</taxon>
        <taxon>Metazoa</taxon>
        <taxon>Ecdysozoa</taxon>
        <taxon>Arthropoda</taxon>
        <taxon>Hexapoda</taxon>
        <taxon>Insecta</taxon>
        <taxon>Pterygota</taxon>
        <taxon>Neoptera</taxon>
        <taxon>Endopterygota</taxon>
        <taxon>Hymenoptera</taxon>
        <taxon>Apocrita</taxon>
        <taxon>Aculeata</taxon>
        <taxon>Apoidea</taxon>
        <taxon>Anthophila</taxon>
        <taxon>Apidae</taxon>
        <taxon>Melipona</taxon>
    </lineage>
</organism>
<evidence type="ECO:0000313" key="1">
    <source>
        <dbReference type="EMBL" id="KAK1130379.1"/>
    </source>
</evidence>
<comment type="caution">
    <text evidence="1">The sequence shown here is derived from an EMBL/GenBank/DDBJ whole genome shotgun (WGS) entry which is preliminary data.</text>
</comment>
<gene>
    <name evidence="1" type="ORF">K0M31_018511</name>
</gene>
<accession>A0AA40G471</accession>
<name>A0AA40G471_9HYME</name>
<dbReference type="EMBL" id="JAHYIQ010000007">
    <property type="protein sequence ID" value="KAK1130379.1"/>
    <property type="molecule type" value="Genomic_DNA"/>
</dbReference>